<organism evidence="3 4">
    <name type="scientific">Rugamonas rubra</name>
    <dbReference type="NCBI Taxonomy" id="758825"/>
    <lineage>
        <taxon>Bacteria</taxon>
        <taxon>Pseudomonadati</taxon>
        <taxon>Pseudomonadota</taxon>
        <taxon>Betaproteobacteria</taxon>
        <taxon>Burkholderiales</taxon>
        <taxon>Oxalobacteraceae</taxon>
        <taxon>Telluria group</taxon>
        <taxon>Rugamonas</taxon>
    </lineage>
</organism>
<accession>A0A1I4PKS1</accession>
<dbReference type="Gene3D" id="3.30.530.20">
    <property type="match status" value="1"/>
</dbReference>
<dbReference type="Proteomes" id="UP000199470">
    <property type="component" value="Unassembled WGS sequence"/>
</dbReference>
<dbReference type="Pfam" id="PF08327">
    <property type="entry name" value="AHSA1"/>
    <property type="match status" value="1"/>
</dbReference>
<protein>
    <submittedName>
        <fullName evidence="3">Uncharacterized conserved protein YndB, AHSA1/START domain</fullName>
    </submittedName>
</protein>
<dbReference type="OrthoDB" id="9800600at2"/>
<dbReference type="RefSeq" id="WP_093388977.1">
    <property type="nucleotide sequence ID" value="NZ_FOTW01000016.1"/>
</dbReference>
<dbReference type="STRING" id="758825.SAMN02982985_03500"/>
<dbReference type="SUPFAM" id="SSF55961">
    <property type="entry name" value="Bet v1-like"/>
    <property type="match status" value="1"/>
</dbReference>
<reference evidence="3 4" key="1">
    <citation type="submission" date="2016-10" db="EMBL/GenBank/DDBJ databases">
        <authorList>
            <person name="de Groot N.N."/>
        </authorList>
    </citation>
    <scope>NUCLEOTIDE SEQUENCE [LARGE SCALE GENOMIC DNA]</scope>
    <source>
        <strain evidence="3 4">ATCC 43154</strain>
    </source>
</reference>
<dbReference type="InterPro" id="IPR023393">
    <property type="entry name" value="START-like_dom_sf"/>
</dbReference>
<dbReference type="InterPro" id="IPR013538">
    <property type="entry name" value="ASHA1/2-like_C"/>
</dbReference>
<keyword evidence="4" id="KW-1185">Reference proteome</keyword>
<proteinExistence type="inferred from homology"/>
<evidence type="ECO:0000259" key="2">
    <source>
        <dbReference type="Pfam" id="PF08327"/>
    </source>
</evidence>
<evidence type="ECO:0000313" key="3">
    <source>
        <dbReference type="EMBL" id="SFM28327.1"/>
    </source>
</evidence>
<evidence type="ECO:0000313" key="4">
    <source>
        <dbReference type="Proteomes" id="UP000199470"/>
    </source>
</evidence>
<dbReference type="AlphaFoldDB" id="A0A1I4PKS1"/>
<dbReference type="CDD" id="cd08898">
    <property type="entry name" value="SRPBCC_CalC_Aha1-like_5"/>
    <property type="match status" value="1"/>
</dbReference>
<feature type="domain" description="Activator of Hsp90 ATPase homologue 1/2-like C-terminal" evidence="2">
    <location>
        <begin position="29"/>
        <end position="165"/>
    </location>
</feature>
<dbReference type="EMBL" id="FOTW01000016">
    <property type="protein sequence ID" value="SFM28327.1"/>
    <property type="molecule type" value="Genomic_DNA"/>
</dbReference>
<sequence>MTTLSSSATQTGSASTSSTDRIERSILIKASRERVWRALSSADEFGAWFGADLSGQHFQPGQRARGQMTIPGHTEHFFDVVVERVEPQDLFSFHWHPYAFDKAVDYSKETPTLVTFTLQDAPGSAVLLTVVESGFDKVPARRRGEAFEMHGRGWTAQLDNVARYAGSN</sequence>
<gene>
    <name evidence="3" type="ORF">SAMN02982985_03500</name>
</gene>
<comment type="similarity">
    <text evidence="1">Belongs to the AHA1 family.</text>
</comment>
<evidence type="ECO:0000256" key="1">
    <source>
        <dbReference type="ARBA" id="ARBA00006817"/>
    </source>
</evidence>
<name>A0A1I4PKS1_9BURK</name>